<gene>
    <name evidence="1" type="ORF">C7440_1061</name>
</gene>
<evidence type="ECO:0000313" key="1">
    <source>
        <dbReference type="EMBL" id="PVY68650.1"/>
    </source>
</evidence>
<comment type="caution">
    <text evidence="1">The sequence shown here is derived from an EMBL/GenBank/DDBJ whole genome shotgun (WGS) entry which is preliminary data.</text>
</comment>
<name>A0A2U1CRW6_9BURK</name>
<protein>
    <submittedName>
        <fullName evidence="1">Uncharacterized protein DUF4128</fullName>
    </submittedName>
</protein>
<dbReference type="OrthoDB" id="6649503at2"/>
<evidence type="ECO:0000313" key="2">
    <source>
        <dbReference type="Proteomes" id="UP000246145"/>
    </source>
</evidence>
<sequence>MTFDQIRIAITTRMTTFAGIEQARIEYPNQPGIFTPPDTGLWCRLSILPGTSFMAGMADQPYTRKPGLIVVQCFARARTGVKALAVLADALEAHFAYWTFGDLECLEASQVNVGAGDTAGRPEGTGFYQINVSIPYRAG</sequence>
<dbReference type="Gene3D" id="3.30.2000.20">
    <property type="match status" value="1"/>
</dbReference>
<proteinExistence type="predicted"/>
<keyword evidence="2" id="KW-1185">Reference proteome</keyword>
<dbReference type="Proteomes" id="UP000246145">
    <property type="component" value="Unassembled WGS sequence"/>
</dbReference>
<dbReference type="InterPro" id="IPR025395">
    <property type="entry name" value="Phage_tail_terminator-like"/>
</dbReference>
<dbReference type="AlphaFoldDB" id="A0A2U1CRW6"/>
<dbReference type="EMBL" id="QEKO01000001">
    <property type="protein sequence ID" value="PVY68650.1"/>
    <property type="molecule type" value="Genomic_DNA"/>
</dbReference>
<accession>A0A2U1CRW6</accession>
<organism evidence="1 2">
    <name type="scientific">Pusillimonas noertemannii</name>
    <dbReference type="NCBI Taxonomy" id="305977"/>
    <lineage>
        <taxon>Bacteria</taxon>
        <taxon>Pseudomonadati</taxon>
        <taxon>Pseudomonadota</taxon>
        <taxon>Betaproteobacteria</taxon>
        <taxon>Burkholderiales</taxon>
        <taxon>Alcaligenaceae</taxon>
        <taxon>Pusillimonas</taxon>
    </lineage>
</organism>
<dbReference type="Pfam" id="PF13554">
    <property type="entry name" value="Phage_tail_terminator_5"/>
    <property type="match status" value="1"/>
</dbReference>
<dbReference type="RefSeq" id="WP_116517711.1">
    <property type="nucleotide sequence ID" value="NZ_JACCEX010000001.1"/>
</dbReference>
<reference evidence="1 2" key="1">
    <citation type="submission" date="2018-04" db="EMBL/GenBank/DDBJ databases">
        <title>Genomic Encyclopedia of Type Strains, Phase IV (KMG-IV): sequencing the most valuable type-strain genomes for metagenomic binning, comparative biology and taxonomic classification.</title>
        <authorList>
            <person name="Goeker M."/>
        </authorList>
    </citation>
    <scope>NUCLEOTIDE SEQUENCE [LARGE SCALE GENOMIC DNA]</scope>
    <source>
        <strain evidence="1 2">DSM 10065</strain>
    </source>
</reference>